<evidence type="ECO:0000313" key="8">
    <source>
        <dbReference type="EMBL" id="SFS45831.1"/>
    </source>
</evidence>
<feature type="transmembrane region" description="Helical" evidence="7">
    <location>
        <begin position="346"/>
        <end position="368"/>
    </location>
</feature>
<dbReference type="EMBL" id="FPAA01000002">
    <property type="protein sequence ID" value="SFS45831.1"/>
    <property type="molecule type" value="Genomic_DNA"/>
</dbReference>
<feature type="transmembrane region" description="Helical" evidence="7">
    <location>
        <begin position="374"/>
        <end position="393"/>
    </location>
</feature>
<feature type="transmembrane region" description="Helical" evidence="7">
    <location>
        <begin position="143"/>
        <end position="167"/>
    </location>
</feature>
<evidence type="ECO:0000256" key="6">
    <source>
        <dbReference type="ARBA" id="ARBA00023136"/>
    </source>
</evidence>
<dbReference type="OrthoDB" id="9775268at2"/>
<sequence length="414" mass="45877">MLNNKNNLLFKNRNYRYLWMGQAGSVMGDYFNQVAIMSTALHLSNSVLSISYLLMLRMLPSVIIGPFMGPLVDRFHKVKTMIIADLFRGIVTLSFIVAFLKEEIWILYVGSFFIGILSSFFNPARQSVQPLIVSRDRIAEANAWSTATYSVMTIVGSILGGVVSAIFSPLLCFILNGLSYFWSAWCIKAIQLPKKGKPDRLPYRQALIEGFKEATQNRVVRSILLIGISWGIAGGGYLILIPLLGKNVYQMNGIGIGLLYGVDGLGVLTGAYVVKACVRDRHQRAVVWYGASYIVQAVFFACLTQTSTFFFGVLLLYAMRICSGIIIPLDTYMVQTYTTESRQGRVFALHMATYGGVMQLSYIVSGVAYEKYGIPLVGVGIGVVSLLCGASWLTQYYQGKFTSPKLSIREVVKS</sequence>
<protein>
    <submittedName>
        <fullName evidence="8">Predicted arabinose efflux permease, MFS family</fullName>
    </submittedName>
</protein>
<dbReference type="SUPFAM" id="SSF103473">
    <property type="entry name" value="MFS general substrate transporter"/>
    <property type="match status" value="1"/>
</dbReference>
<dbReference type="InterPro" id="IPR036259">
    <property type="entry name" value="MFS_trans_sf"/>
</dbReference>
<keyword evidence="5 7" id="KW-1133">Transmembrane helix</keyword>
<keyword evidence="9" id="KW-1185">Reference proteome</keyword>
<proteinExistence type="predicted"/>
<comment type="subcellular location">
    <subcellularLocation>
        <location evidence="1">Cell membrane</location>
        <topology evidence="1">Multi-pass membrane protein</topology>
    </subcellularLocation>
</comment>
<evidence type="ECO:0000256" key="1">
    <source>
        <dbReference type="ARBA" id="ARBA00004651"/>
    </source>
</evidence>
<evidence type="ECO:0000256" key="5">
    <source>
        <dbReference type="ARBA" id="ARBA00022989"/>
    </source>
</evidence>
<dbReference type="GO" id="GO:0005886">
    <property type="term" value="C:plasma membrane"/>
    <property type="evidence" value="ECO:0007669"/>
    <property type="project" value="UniProtKB-SubCell"/>
</dbReference>
<dbReference type="Pfam" id="PF07690">
    <property type="entry name" value="MFS_1"/>
    <property type="match status" value="1"/>
</dbReference>
<evidence type="ECO:0000256" key="3">
    <source>
        <dbReference type="ARBA" id="ARBA00022475"/>
    </source>
</evidence>
<feature type="transmembrane region" description="Helical" evidence="7">
    <location>
        <begin position="251"/>
        <end position="274"/>
    </location>
</feature>
<keyword evidence="2" id="KW-0813">Transport</keyword>
<evidence type="ECO:0000313" key="9">
    <source>
        <dbReference type="Proteomes" id="UP000198660"/>
    </source>
</evidence>
<feature type="transmembrane region" description="Helical" evidence="7">
    <location>
        <begin position="105"/>
        <end position="122"/>
    </location>
</feature>
<keyword evidence="3" id="KW-1003">Cell membrane</keyword>
<evidence type="ECO:0000256" key="4">
    <source>
        <dbReference type="ARBA" id="ARBA00022692"/>
    </source>
</evidence>
<feature type="transmembrane region" description="Helical" evidence="7">
    <location>
        <begin position="286"/>
        <end position="303"/>
    </location>
</feature>
<reference evidence="9" key="1">
    <citation type="submission" date="2016-10" db="EMBL/GenBank/DDBJ databases">
        <authorList>
            <person name="Varghese N."/>
            <person name="Submissions S."/>
        </authorList>
    </citation>
    <scope>NUCLEOTIDE SEQUENCE [LARGE SCALE GENOMIC DNA]</scope>
    <source>
        <strain evidence="9">DSM 45789</strain>
    </source>
</reference>
<accession>A0A1I6Q028</accession>
<dbReference type="PRINTS" id="PR01988">
    <property type="entry name" value="EXPORTERBACE"/>
</dbReference>
<dbReference type="PANTHER" id="PTHR43266:SF10">
    <property type="entry name" value="BACILYSIN EXPORTER BACE-RELATED"/>
    <property type="match status" value="1"/>
</dbReference>
<feature type="transmembrane region" description="Helical" evidence="7">
    <location>
        <begin position="47"/>
        <end position="68"/>
    </location>
</feature>
<dbReference type="InterPro" id="IPR022324">
    <property type="entry name" value="Bacilysin_exporter_BacE_put"/>
</dbReference>
<keyword evidence="4 7" id="KW-0812">Transmembrane</keyword>
<dbReference type="GO" id="GO:0022857">
    <property type="term" value="F:transmembrane transporter activity"/>
    <property type="evidence" value="ECO:0007669"/>
    <property type="project" value="InterPro"/>
</dbReference>
<feature type="transmembrane region" description="Helical" evidence="7">
    <location>
        <begin position="222"/>
        <end position="245"/>
    </location>
</feature>
<feature type="transmembrane region" description="Helical" evidence="7">
    <location>
        <begin position="309"/>
        <end position="334"/>
    </location>
</feature>
<dbReference type="Gene3D" id="1.20.1250.20">
    <property type="entry name" value="MFS general substrate transporter like domains"/>
    <property type="match status" value="1"/>
</dbReference>
<keyword evidence="6 7" id="KW-0472">Membrane</keyword>
<dbReference type="CDD" id="cd06173">
    <property type="entry name" value="MFS_MefA_like"/>
    <property type="match status" value="1"/>
</dbReference>
<dbReference type="Proteomes" id="UP000198660">
    <property type="component" value="Unassembled WGS sequence"/>
</dbReference>
<dbReference type="InterPro" id="IPR011701">
    <property type="entry name" value="MFS"/>
</dbReference>
<evidence type="ECO:0000256" key="7">
    <source>
        <dbReference type="SAM" id="Phobius"/>
    </source>
</evidence>
<gene>
    <name evidence="8" type="ORF">SAMN05444972_102252</name>
</gene>
<evidence type="ECO:0000256" key="2">
    <source>
        <dbReference type="ARBA" id="ARBA00022448"/>
    </source>
</evidence>
<organism evidence="8 9">
    <name type="scientific">Marininema halotolerans</name>
    <dbReference type="NCBI Taxonomy" id="1155944"/>
    <lineage>
        <taxon>Bacteria</taxon>
        <taxon>Bacillati</taxon>
        <taxon>Bacillota</taxon>
        <taxon>Bacilli</taxon>
        <taxon>Bacillales</taxon>
        <taxon>Thermoactinomycetaceae</taxon>
        <taxon>Marininema</taxon>
    </lineage>
</organism>
<name>A0A1I6Q028_9BACL</name>
<dbReference type="PANTHER" id="PTHR43266">
    <property type="entry name" value="MACROLIDE-EFFLUX PROTEIN"/>
    <property type="match status" value="1"/>
</dbReference>
<feature type="transmembrane region" description="Helical" evidence="7">
    <location>
        <begin position="80"/>
        <end position="99"/>
    </location>
</feature>
<dbReference type="AlphaFoldDB" id="A0A1I6Q028"/>